<comment type="similarity">
    <text evidence="9">Belongs to the tRNA nucleotidyltransferase/poly(A) polymerase family.</text>
</comment>
<protein>
    <submittedName>
        <fullName evidence="13">CCA tRNA nucleotidyltransferase</fullName>
        <ecNumber evidence="13">2.7.7.72</ecNumber>
    </submittedName>
</protein>
<reference evidence="13" key="2">
    <citation type="journal article" date="2021" name="PeerJ">
        <title>Extensive microbial diversity within the chicken gut microbiome revealed by metagenomics and culture.</title>
        <authorList>
            <person name="Gilroy R."/>
            <person name="Ravi A."/>
            <person name="Getino M."/>
            <person name="Pursley I."/>
            <person name="Horton D.L."/>
            <person name="Alikhan N.F."/>
            <person name="Baker D."/>
            <person name="Gharbi K."/>
            <person name="Hall N."/>
            <person name="Watson M."/>
            <person name="Adriaenssens E.M."/>
            <person name="Foster-Nyarko E."/>
            <person name="Jarju S."/>
            <person name="Secka A."/>
            <person name="Antonio M."/>
            <person name="Oren A."/>
            <person name="Chaudhuri R.R."/>
            <person name="La Ragione R."/>
            <person name="Hildebrand F."/>
            <person name="Pallen M.J."/>
        </authorList>
    </citation>
    <scope>NUCLEOTIDE SEQUENCE</scope>
    <source>
        <strain evidence="13">CHK165-10780</strain>
    </source>
</reference>
<dbReference type="Gene3D" id="1.10.3090.10">
    <property type="entry name" value="cca-adding enzyme, domain 2"/>
    <property type="match status" value="1"/>
</dbReference>
<dbReference type="SUPFAM" id="SSF81301">
    <property type="entry name" value="Nucleotidyltransferase"/>
    <property type="match status" value="1"/>
</dbReference>
<reference evidence="13" key="1">
    <citation type="submission" date="2020-10" db="EMBL/GenBank/DDBJ databases">
        <authorList>
            <person name="Gilroy R."/>
        </authorList>
    </citation>
    <scope>NUCLEOTIDE SEQUENCE</scope>
    <source>
        <strain evidence="13">CHK165-10780</strain>
    </source>
</reference>
<comment type="cofactor">
    <cofactor evidence="1">
        <name>Mg(2+)</name>
        <dbReference type="ChEBI" id="CHEBI:18420"/>
    </cofactor>
</comment>
<keyword evidence="8 9" id="KW-0694">RNA-binding</keyword>
<dbReference type="PANTHER" id="PTHR46173">
    <property type="entry name" value="CCA TRNA NUCLEOTIDYLTRANSFERASE 1, MITOCHONDRIAL"/>
    <property type="match status" value="1"/>
</dbReference>
<organism evidence="13 14">
    <name type="scientific">Candidatus Faecenecus gallistercoris</name>
    <dbReference type="NCBI Taxonomy" id="2840793"/>
    <lineage>
        <taxon>Bacteria</taxon>
        <taxon>Bacillati</taxon>
        <taxon>Bacillota</taxon>
        <taxon>Bacillota incertae sedis</taxon>
        <taxon>Candidatus Faecenecus</taxon>
    </lineage>
</organism>
<keyword evidence="2 9" id="KW-0808">Transferase</keyword>
<dbReference type="SUPFAM" id="SSF81891">
    <property type="entry name" value="Poly A polymerase C-terminal region-like"/>
    <property type="match status" value="1"/>
</dbReference>
<dbReference type="Pfam" id="PF13735">
    <property type="entry name" value="tRNA_NucTran2_2"/>
    <property type="match status" value="1"/>
</dbReference>
<dbReference type="EMBL" id="DVFU01000101">
    <property type="protein sequence ID" value="HIQ65122.1"/>
    <property type="molecule type" value="Genomic_DNA"/>
</dbReference>
<dbReference type="Pfam" id="PF01743">
    <property type="entry name" value="PolyA_pol"/>
    <property type="match status" value="1"/>
</dbReference>
<dbReference type="GO" id="GO:0046872">
    <property type="term" value="F:metal ion binding"/>
    <property type="evidence" value="ECO:0007669"/>
    <property type="project" value="UniProtKB-KW"/>
</dbReference>
<accession>A0A9D1CKV0</accession>
<dbReference type="PANTHER" id="PTHR46173:SF1">
    <property type="entry name" value="CCA TRNA NUCLEOTIDYLTRANSFERASE 1, MITOCHONDRIAL"/>
    <property type="match status" value="1"/>
</dbReference>
<evidence type="ECO:0000256" key="4">
    <source>
        <dbReference type="ARBA" id="ARBA00022695"/>
    </source>
</evidence>
<dbReference type="AlphaFoldDB" id="A0A9D1CKV0"/>
<gene>
    <name evidence="13" type="ORF">IAC85_05225</name>
</gene>
<dbReference type="InterPro" id="IPR043519">
    <property type="entry name" value="NT_sf"/>
</dbReference>
<dbReference type="Gene3D" id="3.30.460.10">
    <property type="entry name" value="Beta Polymerase, domain 2"/>
    <property type="match status" value="1"/>
</dbReference>
<proteinExistence type="inferred from homology"/>
<evidence type="ECO:0000256" key="3">
    <source>
        <dbReference type="ARBA" id="ARBA00022694"/>
    </source>
</evidence>
<feature type="domain" description="tRNA nucleotidyltransferase/poly(A) polymerase RNA and SrmB- binding" evidence="11">
    <location>
        <begin position="166"/>
        <end position="217"/>
    </location>
</feature>
<evidence type="ECO:0000259" key="12">
    <source>
        <dbReference type="Pfam" id="PF13735"/>
    </source>
</evidence>
<dbReference type="InterPro" id="IPR050264">
    <property type="entry name" value="Bact_CCA-adding_enz_type3_sf"/>
</dbReference>
<keyword evidence="7" id="KW-0460">Magnesium</keyword>
<evidence type="ECO:0000256" key="1">
    <source>
        <dbReference type="ARBA" id="ARBA00001946"/>
    </source>
</evidence>
<dbReference type="InterPro" id="IPR032828">
    <property type="entry name" value="PolyA_RNA-bd"/>
</dbReference>
<dbReference type="EC" id="2.7.7.72" evidence="13"/>
<keyword evidence="6" id="KW-0547">Nucleotide-binding</keyword>
<evidence type="ECO:0000256" key="2">
    <source>
        <dbReference type="ARBA" id="ARBA00022679"/>
    </source>
</evidence>
<dbReference type="InterPro" id="IPR032810">
    <property type="entry name" value="CCA-adding_enz_C"/>
</dbReference>
<feature type="domain" description="CCA-adding enzyme C-terminal" evidence="12">
    <location>
        <begin position="248"/>
        <end position="357"/>
    </location>
</feature>
<keyword evidence="3" id="KW-0819">tRNA processing</keyword>
<evidence type="ECO:0000259" key="11">
    <source>
        <dbReference type="Pfam" id="PF12627"/>
    </source>
</evidence>
<evidence type="ECO:0000256" key="8">
    <source>
        <dbReference type="ARBA" id="ARBA00022884"/>
    </source>
</evidence>
<evidence type="ECO:0000313" key="14">
    <source>
        <dbReference type="Proteomes" id="UP000886725"/>
    </source>
</evidence>
<dbReference type="GO" id="GO:0000166">
    <property type="term" value="F:nucleotide binding"/>
    <property type="evidence" value="ECO:0007669"/>
    <property type="project" value="UniProtKB-KW"/>
</dbReference>
<dbReference type="Gene3D" id="1.10.246.80">
    <property type="match status" value="1"/>
</dbReference>
<evidence type="ECO:0000256" key="9">
    <source>
        <dbReference type="RuleBase" id="RU003953"/>
    </source>
</evidence>
<sequence>MLKEALELVRYMDSYGYDAYIVGGFVRDYLLHIESSDIDICTNATPKDIREVFQDACMPNDDYGSVTVYYKGIRFEITTFRKELSYIDNRRPSKIIYINNLKEDLSRRDFTINTFCMDKNGTVIDLFEAKRDLEQKRIETVGDAIEKFSEDSLRILRAIRFATKLNFHLSDAVKRAIEETKSLLKKLSYQRKKEELEKIFTSPNVKYGVSLLLELGLDSELEIPKLKTVESFEDILGVWAQLDVCDIYPFSNNEKSLIEAIQQCMEKNNLDYRTLYQYDLYPNLVAATMKKIPKEKVVEAYEEMPIHSKKEIAISSLEIAELLHRKPGPFIKEIRQDIEQKILTMKLKNEKSAITEYIISKRFDN</sequence>
<keyword evidence="4 13" id="KW-0548">Nucleotidyltransferase</keyword>
<dbReference type="CDD" id="cd05398">
    <property type="entry name" value="NT_ClassII-CCAase"/>
    <property type="match status" value="1"/>
</dbReference>
<name>A0A9D1CKV0_9FIRM</name>
<dbReference type="GO" id="GO:0004810">
    <property type="term" value="F:CCA tRNA nucleotidyltransferase activity"/>
    <property type="evidence" value="ECO:0007669"/>
    <property type="project" value="UniProtKB-EC"/>
</dbReference>
<dbReference type="Pfam" id="PF12627">
    <property type="entry name" value="PolyA_pol_RNAbd"/>
    <property type="match status" value="1"/>
</dbReference>
<comment type="caution">
    <text evidence="13">The sequence shown here is derived from an EMBL/GenBank/DDBJ whole genome shotgun (WGS) entry which is preliminary data.</text>
</comment>
<feature type="domain" description="Poly A polymerase head" evidence="10">
    <location>
        <begin position="19"/>
        <end position="138"/>
    </location>
</feature>
<evidence type="ECO:0000259" key="10">
    <source>
        <dbReference type="Pfam" id="PF01743"/>
    </source>
</evidence>
<dbReference type="Proteomes" id="UP000886725">
    <property type="component" value="Unassembled WGS sequence"/>
</dbReference>
<evidence type="ECO:0000313" key="13">
    <source>
        <dbReference type="EMBL" id="HIQ65122.1"/>
    </source>
</evidence>
<evidence type="ECO:0000256" key="7">
    <source>
        <dbReference type="ARBA" id="ARBA00022842"/>
    </source>
</evidence>
<dbReference type="GO" id="GO:0000049">
    <property type="term" value="F:tRNA binding"/>
    <property type="evidence" value="ECO:0007669"/>
    <property type="project" value="TreeGrafter"/>
</dbReference>
<evidence type="ECO:0000256" key="6">
    <source>
        <dbReference type="ARBA" id="ARBA00022741"/>
    </source>
</evidence>
<dbReference type="NCBIfam" id="NF009814">
    <property type="entry name" value="PRK13299.1"/>
    <property type="match status" value="1"/>
</dbReference>
<dbReference type="InterPro" id="IPR002646">
    <property type="entry name" value="PolA_pol_head_dom"/>
</dbReference>
<dbReference type="GO" id="GO:0008033">
    <property type="term" value="P:tRNA processing"/>
    <property type="evidence" value="ECO:0007669"/>
    <property type="project" value="UniProtKB-KW"/>
</dbReference>
<keyword evidence="5" id="KW-0479">Metal-binding</keyword>
<evidence type="ECO:0000256" key="5">
    <source>
        <dbReference type="ARBA" id="ARBA00022723"/>
    </source>
</evidence>